<dbReference type="AlphaFoldDB" id="A0A2T4PYX2"/>
<reference evidence="1 2" key="1">
    <citation type="journal article" date="2016" name="Front. Microbiol.">
        <title>Comprehensive Phylogenetic Analysis of Bovine Non-aureus Staphylococci Species Based on Whole-Genome Sequencing.</title>
        <authorList>
            <person name="Naushad S."/>
            <person name="Barkema H.W."/>
            <person name="Luby C."/>
            <person name="Condas L.A."/>
            <person name="Nobrega D.B."/>
            <person name="Carson D.A."/>
            <person name="De Buck J."/>
        </authorList>
    </citation>
    <scope>NUCLEOTIDE SEQUENCE [LARGE SCALE GENOMIC DNA]</scope>
    <source>
        <strain evidence="1 2">SNUC 2993</strain>
    </source>
</reference>
<name>A0A2T4PYX2_STAWA</name>
<dbReference type="RefSeq" id="WP_075778839.1">
    <property type="nucleotide sequence ID" value="NZ_JAIBNN010000001.1"/>
</dbReference>
<sequence length="199" mass="23512">MYMEEHSNTQTLVEALIQSSSQSFKFHGVVAMQLFLSDDLELPSKVDICVERKKLIDVVKAIPNYFNVRFFNKAGECSDSHNMSLKEITHANVYDEERQIMEIFVYDVVNDEWIFRLNSQIRLPKNNIYFHSLNYGVDYIKPEIVLMYDLLDNQNYHQFSNYKKVIDSLSYYQFFILKLVVGEKRIKEAILNNKKILEA</sequence>
<dbReference type="Proteomes" id="UP000240717">
    <property type="component" value="Unassembled WGS sequence"/>
</dbReference>
<gene>
    <name evidence="1" type="ORF">BU085_09510</name>
</gene>
<protein>
    <submittedName>
        <fullName evidence="1">Uncharacterized protein</fullName>
    </submittedName>
</protein>
<evidence type="ECO:0000313" key="1">
    <source>
        <dbReference type="EMBL" id="PTI50279.1"/>
    </source>
</evidence>
<dbReference type="EMBL" id="PZEV01000033">
    <property type="protein sequence ID" value="PTI50279.1"/>
    <property type="molecule type" value="Genomic_DNA"/>
</dbReference>
<evidence type="ECO:0000313" key="2">
    <source>
        <dbReference type="Proteomes" id="UP000240717"/>
    </source>
</evidence>
<proteinExistence type="predicted"/>
<comment type="caution">
    <text evidence="1">The sequence shown here is derived from an EMBL/GenBank/DDBJ whole genome shotgun (WGS) entry which is preliminary data.</text>
</comment>
<organism evidence="1 2">
    <name type="scientific">Staphylococcus warneri</name>
    <dbReference type="NCBI Taxonomy" id="1292"/>
    <lineage>
        <taxon>Bacteria</taxon>
        <taxon>Bacillati</taxon>
        <taxon>Bacillota</taxon>
        <taxon>Bacilli</taxon>
        <taxon>Bacillales</taxon>
        <taxon>Staphylococcaceae</taxon>
        <taxon>Staphylococcus</taxon>
    </lineage>
</organism>
<accession>A0A2T4PYX2</accession>